<dbReference type="InterPro" id="IPR011990">
    <property type="entry name" value="TPR-like_helical_dom_sf"/>
</dbReference>
<dbReference type="InterPro" id="IPR011009">
    <property type="entry name" value="Kinase-like_dom_sf"/>
</dbReference>
<sequence>MNGQKLCEIGWKYQFGIGVENNLQKAFKYYKESADAGNGQGLFQVAEFYHLGIHIKKSKSKAFKYFKKSAETGNSMGIFKTATCYYYGYGVKKNSVNFKEWLEKIDENVQFLDRGWTSENKDIDDCMKSIQLKINNYEYMIEWIPFNKFANIKKIGEGGFSAVYSATWLDGMRKIHIKRDRSPIIVALKTIEESSLIEIKHHMKFNAYNGNSELLRMYGLTRKEEEYMLAFQCANNGSLFSYLRKNFQTLDWENKLEILKNISSDLQQIHKTGLIHADFHSGNILQHNMSSYVSDLGLSRKQDETLGEIYGVLPYVAPEVLQREPLTQAADIYGFGIIMTEISTGQRPFDGRPFDIKLSLEICNGLRPELSPETPKCYIELAKQCMNSDPKKRPTAEYIYNEILQWLYYDKAIVNQFSIADTLKHKIWPSKHSDQMYTSKKINTREITEKLSKLVLSNSLDDMEIPNDY</sequence>
<keyword evidence="4" id="KW-0067">ATP-binding</keyword>
<name>A0A397UBF4_9GLOM</name>
<dbReference type="Gene3D" id="1.25.40.10">
    <property type="entry name" value="Tetratricopeptide repeat domain"/>
    <property type="match status" value="1"/>
</dbReference>
<evidence type="ECO:0000259" key="5">
    <source>
        <dbReference type="PROSITE" id="PS50011"/>
    </source>
</evidence>
<dbReference type="EMBL" id="QKWP01001825">
    <property type="protein sequence ID" value="RIB06387.1"/>
    <property type="molecule type" value="Genomic_DNA"/>
</dbReference>
<dbReference type="InterPro" id="IPR000719">
    <property type="entry name" value="Prot_kinase_dom"/>
</dbReference>
<dbReference type="PANTHER" id="PTHR44329:SF288">
    <property type="entry name" value="MITOGEN-ACTIVATED PROTEIN KINASE KINASE KINASE 20"/>
    <property type="match status" value="1"/>
</dbReference>
<keyword evidence="7" id="KW-1185">Reference proteome</keyword>
<dbReference type="OrthoDB" id="248923at2759"/>
<dbReference type="SUPFAM" id="SSF81901">
    <property type="entry name" value="HCP-like"/>
    <property type="match status" value="1"/>
</dbReference>
<dbReference type="STRING" id="44941.A0A397UBF4"/>
<dbReference type="Pfam" id="PF07714">
    <property type="entry name" value="PK_Tyr_Ser-Thr"/>
    <property type="match status" value="1"/>
</dbReference>
<dbReference type="GO" id="GO:0004674">
    <property type="term" value="F:protein serine/threonine kinase activity"/>
    <property type="evidence" value="ECO:0007669"/>
    <property type="project" value="TreeGrafter"/>
</dbReference>
<dbReference type="Proteomes" id="UP000266673">
    <property type="component" value="Unassembled WGS sequence"/>
</dbReference>
<evidence type="ECO:0000313" key="7">
    <source>
        <dbReference type="Proteomes" id="UP000266673"/>
    </source>
</evidence>
<accession>A0A397UBF4</accession>
<evidence type="ECO:0000256" key="4">
    <source>
        <dbReference type="ARBA" id="ARBA00022840"/>
    </source>
</evidence>
<dbReference type="Pfam" id="PF08238">
    <property type="entry name" value="Sel1"/>
    <property type="match status" value="3"/>
</dbReference>
<reference evidence="6 7" key="1">
    <citation type="submission" date="2018-06" db="EMBL/GenBank/DDBJ databases">
        <title>Comparative genomics reveals the genomic features of Rhizophagus irregularis, R. cerebriforme, R. diaphanum and Gigaspora rosea, and their symbiotic lifestyle signature.</title>
        <authorList>
            <person name="Morin E."/>
            <person name="San Clemente H."/>
            <person name="Chen E.C.H."/>
            <person name="De La Providencia I."/>
            <person name="Hainaut M."/>
            <person name="Kuo A."/>
            <person name="Kohler A."/>
            <person name="Murat C."/>
            <person name="Tang N."/>
            <person name="Roy S."/>
            <person name="Loubradou J."/>
            <person name="Henrissat B."/>
            <person name="Grigoriev I.V."/>
            <person name="Corradi N."/>
            <person name="Roux C."/>
            <person name="Martin F.M."/>
        </authorList>
    </citation>
    <scope>NUCLEOTIDE SEQUENCE [LARGE SCALE GENOMIC DNA]</scope>
    <source>
        <strain evidence="6 7">DAOM 194757</strain>
    </source>
</reference>
<protein>
    <submittedName>
        <fullName evidence="6">Kinase-like domain-containing protein</fullName>
    </submittedName>
</protein>
<dbReference type="Gene3D" id="1.10.510.10">
    <property type="entry name" value="Transferase(Phosphotransferase) domain 1"/>
    <property type="match status" value="1"/>
</dbReference>
<dbReference type="InterPro" id="IPR006597">
    <property type="entry name" value="Sel1-like"/>
</dbReference>
<keyword evidence="1" id="KW-0808">Transferase</keyword>
<evidence type="ECO:0000256" key="3">
    <source>
        <dbReference type="ARBA" id="ARBA00022777"/>
    </source>
</evidence>
<evidence type="ECO:0000256" key="1">
    <source>
        <dbReference type="ARBA" id="ARBA00022679"/>
    </source>
</evidence>
<organism evidence="6 7">
    <name type="scientific">Gigaspora rosea</name>
    <dbReference type="NCBI Taxonomy" id="44941"/>
    <lineage>
        <taxon>Eukaryota</taxon>
        <taxon>Fungi</taxon>
        <taxon>Fungi incertae sedis</taxon>
        <taxon>Mucoromycota</taxon>
        <taxon>Glomeromycotina</taxon>
        <taxon>Glomeromycetes</taxon>
        <taxon>Diversisporales</taxon>
        <taxon>Gigasporaceae</taxon>
        <taxon>Gigaspora</taxon>
    </lineage>
</organism>
<evidence type="ECO:0000256" key="2">
    <source>
        <dbReference type="ARBA" id="ARBA00022741"/>
    </source>
</evidence>
<dbReference type="PANTHER" id="PTHR44329">
    <property type="entry name" value="SERINE/THREONINE-PROTEIN KINASE TNNI3K-RELATED"/>
    <property type="match status" value="1"/>
</dbReference>
<dbReference type="InterPro" id="IPR001245">
    <property type="entry name" value="Ser-Thr/Tyr_kinase_cat_dom"/>
</dbReference>
<feature type="domain" description="Protein kinase" evidence="5">
    <location>
        <begin position="149"/>
        <end position="407"/>
    </location>
</feature>
<evidence type="ECO:0000313" key="6">
    <source>
        <dbReference type="EMBL" id="RIB06387.1"/>
    </source>
</evidence>
<comment type="caution">
    <text evidence="6">The sequence shown here is derived from an EMBL/GenBank/DDBJ whole genome shotgun (WGS) entry which is preliminary data.</text>
</comment>
<dbReference type="GO" id="GO:0005524">
    <property type="term" value="F:ATP binding"/>
    <property type="evidence" value="ECO:0007669"/>
    <property type="project" value="UniProtKB-KW"/>
</dbReference>
<dbReference type="AlphaFoldDB" id="A0A397UBF4"/>
<dbReference type="SUPFAM" id="SSF56112">
    <property type="entry name" value="Protein kinase-like (PK-like)"/>
    <property type="match status" value="1"/>
</dbReference>
<keyword evidence="2" id="KW-0547">Nucleotide-binding</keyword>
<proteinExistence type="predicted"/>
<dbReference type="InterPro" id="IPR051681">
    <property type="entry name" value="Ser/Thr_Kinases-Pseudokinases"/>
</dbReference>
<gene>
    <name evidence="6" type="ORF">C2G38_2253242</name>
</gene>
<dbReference type="SMART" id="SM00671">
    <property type="entry name" value="SEL1"/>
    <property type="match status" value="3"/>
</dbReference>
<keyword evidence="3 6" id="KW-0418">Kinase</keyword>
<dbReference type="PROSITE" id="PS50011">
    <property type="entry name" value="PROTEIN_KINASE_DOM"/>
    <property type="match status" value="1"/>
</dbReference>